<evidence type="ECO:0000313" key="1">
    <source>
        <dbReference type="EMBL" id="KAK3392356.1"/>
    </source>
</evidence>
<comment type="caution">
    <text evidence="1">The sequence shown here is derived from an EMBL/GenBank/DDBJ whole genome shotgun (WGS) entry which is preliminary data.</text>
</comment>
<dbReference type="AlphaFoldDB" id="A0AAE0P2Z7"/>
<accession>A0AAE0P2Z7</accession>
<gene>
    <name evidence="1" type="ORF">B0T20DRAFT_487978</name>
</gene>
<dbReference type="Proteomes" id="UP001281003">
    <property type="component" value="Unassembled WGS sequence"/>
</dbReference>
<evidence type="ECO:0000313" key="2">
    <source>
        <dbReference type="Proteomes" id="UP001281003"/>
    </source>
</evidence>
<dbReference type="InterPro" id="IPR011990">
    <property type="entry name" value="TPR-like_helical_dom_sf"/>
</dbReference>
<keyword evidence="2" id="KW-1185">Reference proteome</keyword>
<sequence length="329" mass="37800">MAQTKLCKAHRENVWIIQELGYLLSYEPGLEDTVVSAANRLFREQIDMLAAPAENITALKSYDVATKVLEQGENERSDEEKQALTLLFQGMAWKESSPDIHVELFVEKLTHFITEARSCDFTTSVFNIVEAMSMFVLDSVGRHLERQVLFRALLNRRQRLPNEKWSTTYLNSKHKITTVLCNTLLNHGKLEAAEELLRQLHSEYGSTGIPLEDELIDEYGDLLVKLNGLTSYLLGKVLVKQKKFEEAEAIFREGRSAVQHYDEMTLEEHAPQCELYEEAEDILKQSLKPGLGLYFSSTKYFSTIRVNVREGESRSYKLRVILFYIPIPL</sequence>
<protein>
    <submittedName>
        <fullName evidence="1">Uncharacterized protein</fullName>
    </submittedName>
</protein>
<proteinExistence type="predicted"/>
<name>A0AAE0P2Z7_SORBR</name>
<reference evidence="1" key="1">
    <citation type="journal article" date="2023" name="Mol. Phylogenet. Evol.">
        <title>Genome-scale phylogeny and comparative genomics of the fungal order Sordariales.</title>
        <authorList>
            <person name="Hensen N."/>
            <person name="Bonometti L."/>
            <person name="Westerberg I."/>
            <person name="Brannstrom I.O."/>
            <person name="Guillou S."/>
            <person name="Cros-Aarteil S."/>
            <person name="Calhoun S."/>
            <person name="Haridas S."/>
            <person name="Kuo A."/>
            <person name="Mondo S."/>
            <person name="Pangilinan J."/>
            <person name="Riley R."/>
            <person name="LaButti K."/>
            <person name="Andreopoulos B."/>
            <person name="Lipzen A."/>
            <person name="Chen C."/>
            <person name="Yan M."/>
            <person name="Daum C."/>
            <person name="Ng V."/>
            <person name="Clum A."/>
            <person name="Steindorff A."/>
            <person name="Ohm R.A."/>
            <person name="Martin F."/>
            <person name="Silar P."/>
            <person name="Natvig D.O."/>
            <person name="Lalanne C."/>
            <person name="Gautier V."/>
            <person name="Ament-Velasquez S.L."/>
            <person name="Kruys A."/>
            <person name="Hutchinson M.I."/>
            <person name="Powell A.J."/>
            <person name="Barry K."/>
            <person name="Miller A.N."/>
            <person name="Grigoriev I.V."/>
            <person name="Debuchy R."/>
            <person name="Gladieux P."/>
            <person name="Hiltunen Thoren M."/>
            <person name="Johannesson H."/>
        </authorList>
    </citation>
    <scope>NUCLEOTIDE SEQUENCE</scope>
    <source>
        <strain evidence="1">FGSC 1904</strain>
    </source>
</reference>
<organism evidence="1 2">
    <name type="scientific">Sordaria brevicollis</name>
    <dbReference type="NCBI Taxonomy" id="83679"/>
    <lineage>
        <taxon>Eukaryota</taxon>
        <taxon>Fungi</taxon>
        <taxon>Dikarya</taxon>
        <taxon>Ascomycota</taxon>
        <taxon>Pezizomycotina</taxon>
        <taxon>Sordariomycetes</taxon>
        <taxon>Sordariomycetidae</taxon>
        <taxon>Sordariales</taxon>
        <taxon>Sordariaceae</taxon>
        <taxon>Sordaria</taxon>
    </lineage>
</organism>
<dbReference type="EMBL" id="JAUTDP010000011">
    <property type="protein sequence ID" value="KAK3392356.1"/>
    <property type="molecule type" value="Genomic_DNA"/>
</dbReference>
<reference evidence="1" key="2">
    <citation type="submission" date="2023-07" db="EMBL/GenBank/DDBJ databases">
        <authorList>
            <consortium name="Lawrence Berkeley National Laboratory"/>
            <person name="Haridas S."/>
            <person name="Hensen N."/>
            <person name="Bonometti L."/>
            <person name="Westerberg I."/>
            <person name="Brannstrom I.O."/>
            <person name="Guillou S."/>
            <person name="Cros-Aarteil S."/>
            <person name="Calhoun S."/>
            <person name="Kuo A."/>
            <person name="Mondo S."/>
            <person name="Pangilinan J."/>
            <person name="Riley R."/>
            <person name="LaButti K."/>
            <person name="Andreopoulos B."/>
            <person name="Lipzen A."/>
            <person name="Chen C."/>
            <person name="Yanf M."/>
            <person name="Daum C."/>
            <person name="Ng V."/>
            <person name="Clum A."/>
            <person name="Steindorff A."/>
            <person name="Ohm R."/>
            <person name="Martin F."/>
            <person name="Silar P."/>
            <person name="Natvig D."/>
            <person name="Lalanne C."/>
            <person name="Gautier V."/>
            <person name="Ament-velasquez S.L."/>
            <person name="Kruys A."/>
            <person name="Hutchinson M.I."/>
            <person name="Powell A.J."/>
            <person name="Barry K."/>
            <person name="Miller A.N."/>
            <person name="Grigoriev I.V."/>
            <person name="Debuchy R."/>
            <person name="Gladieux P."/>
            <person name="Thoren M.H."/>
            <person name="Johannesson H."/>
        </authorList>
    </citation>
    <scope>NUCLEOTIDE SEQUENCE</scope>
    <source>
        <strain evidence="1">FGSC 1904</strain>
    </source>
</reference>
<dbReference type="Gene3D" id="1.25.40.10">
    <property type="entry name" value="Tetratricopeptide repeat domain"/>
    <property type="match status" value="1"/>
</dbReference>